<evidence type="ECO:0000259" key="11">
    <source>
        <dbReference type="PROSITE" id="PS50929"/>
    </source>
</evidence>
<evidence type="ECO:0000256" key="1">
    <source>
        <dbReference type="ARBA" id="ARBA00004651"/>
    </source>
</evidence>
<dbReference type="GO" id="GO:0015421">
    <property type="term" value="F:ABC-type oligopeptide transporter activity"/>
    <property type="evidence" value="ECO:0007669"/>
    <property type="project" value="TreeGrafter"/>
</dbReference>
<dbReference type="InterPro" id="IPR027417">
    <property type="entry name" value="P-loop_NTPase"/>
</dbReference>
<dbReference type="FunFam" id="1.20.1560.10:FF:000011">
    <property type="entry name" value="Multidrug ABC transporter ATP-binding protein"/>
    <property type="match status" value="1"/>
</dbReference>
<feature type="domain" description="ABC transporter" evidence="10">
    <location>
        <begin position="350"/>
        <end position="584"/>
    </location>
</feature>
<sequence>MKGLKQIARLWVYLKNYKGQFFLSIFGTVVSSIANALEPFIIGLAITEITKNFADMLRGVEGAGMNYPYLTQILILYFVRGMFFHGGQYLAQYTLTNVVQQGMRDLRNDISSKINRLPVSYFDKHQIGDILSRVTSDVDAITNALQQSLVQVLNGLLSISFAIVMMVTLNIPLAFVVILTIPLAIIVARIIISASQSSFRGQADALGDLFGFTQENLNGFTEIKLYGKEEDSITEFKRRNLNLRDQGFKASFISSLLAPIVGLISNFAYIIVAMVGSYFAFNGALTIGNLQAFVQYVWQVNQPITTIAQLSGIMQSAGAAAGRIFEFLDESEEVQGMVTTELPEKVKGAVEFDHISFSYNPKNPLMKDISVRVNPGEMVAIVGPTGAGKTTLVNLLMRFYDVDGGSIKVDGVDIKKITRSDLRKHFGMVLQDAWLYQDSVMENLRFGKLDATDEEVIHAAEIANVNHFIQTLPNGYGMEINQEASNISLGQKQLMTIARTVLSDPDILILDEATSSVDTRLEKLIQEAMDKVMEGRTSFVIAHRLSTIRNADLILVMDQGSIIEQGTHDSLLAQGGFYANLYNSQFSKTAAE</sequence>
<feature type="transmembrane region" description="Helical" evidence="9">
    <location>
        <begin position="66"/>
        <end position="83"/>
    </location>
</feature>
<dbReference type="InterPro" id="IPR017871">
    <property type="entry name" value="ABC_transporter-like_CS"/>
</dbReference>
<dbReference type="InterPro" id="IPR003593">
    <property type="entry name" value="AAA+_ATPase"/>
</dbReference>
<dbReference type="InterPro" id="IPR003439">
    <property type="entry name" value="ABC_transporter-like_ATP-bd"/>
</dbReference>
<reference evidence="12 13" key="1">
    <citation type="submission" date="2016-10" db="EMBL/GenBank/DDBJ databases">
        <authorList>
            <person name="de Groot N.N."/>
        </authorList>
    </citation>
    <scope>NUCLEOTIDE SEQUENCE [LARGE SCALE GENOMIC DNA]</scope>
    <source>
        <strain evidence="12 13">DSM 20581</strain>
    </source>
</reference>
<gene>
    <name evidence="12" type="ORF">SAMN04488506_1614</name>
</gene>
<evidence type="ECO:0000259" key="10">
    <source>
        <dbReference type="PROSITE" id="PS50893"/>
    </source>
</evidence>
<evidence type="ECO:0000256" key="6">
    <source>
        <dbReference type="ARBA" id="ARBA00022840"/>
    </source>
</evidence>
<dbReference type="Gene3D" id="3.40.50.300">
    <property type="entry name" value="P-loop containing nucleotide triphosphate hydrolases"/>
    <property type="match status" value="1"/>
</dbReference>
<dbReference type="AlphaFoldDB" id="A0A1I5XTC1"/>
<dbReference type="CDD" id="cd18547">
    <property type="entry name" value="ABC_6TM_Tm288_like"/>
    <property type="match status" value="1"/>
</dbReference>
<keyword evidence="2" id="KW-0813">Transport</keyword>
<evidence type="ECO:0000256" key="7">
    <source>
        <dbReference type="ARBA" id="ARBA00022989"/>
    </source>
</evidence>
<dbReference type="Pfam" id="PF00664">
    <property type="entry name" value="ABC_membrane"/>
    <property type="match status" value="1"/>
</dbReference>
<feature type="domain" description="ABC transmembrane type-1" evidence="11">
    <location>
        <begin position="22"/>
        <end position="316"/>
    </location>
</feature>
<proteinExistence type="predicted"/>
<dbReference type="PROSITE" id="PS50929">
    <property type="entry name" value="ABC_TM1F"/>
    <property type="match status" value="1"/>
</dbReference>
<dbReference type="GO" id="GO:0005886">
    <property type="term" value="C:plasma membrane"/>
    <property type="evidence" value="ECO:0007669"/>
    <property type="project" value="UniProtKB-SubCell"/>
</dbReference>
<dbReference type="GO" id="GO:0016887">
    <property type="term" value="F:ATP hydrolysis activity"/>
    <property type="evidence" value="ECO:0007669"/>
    <property type="project" value="InterPro"/>
</dbReference>
<dbReference type="PANTHER" id="PTHR43394:SF1">
    <property type="entry name" value="ATP-BINDING CASSETTE SUB-FAMILY B MEMBER 10, MITOCHONDRIAL"/>
    <property type="match status" value="1"/>
</dbReference>
<dbReference type="GO" id="GO:0005524">
    <property type="term" value="F:ATP binding"/>
    <property type="evidence" value="ECO:0007669"/>
    <property type="project" value="UniProtKB-KW"/>
</dbReference>
<dbReference type="STRING" id="82801.SAMN04488506_1614"/>
<organism evidence="12 13">
    <name type="scientific">Desemzia incerta</name>
    <dbReference type="NCBI Taxonomy" id="82801"/>
    <lineage>
        <taxon>Bacteria</taxon>
        <taxon>Bacillati</taxon>
        <taxon>Bacillota</taxon>
        <taxon>Bacilli</taxon>
        <taxon>Lactobacillales</taxon>
        <taxon>Carnobacteriaceae</taxon>
        <taxon>Desemzia</taxon>
    </lineage>
</organism>
<feature type="transmembrane region" description="Helical" evidence="9">
    <location>
        <begin position="173"/>
        <end position="192"/>
    </location>
</feature>
<evidence type="ECO:0000313" key="13">
    <source>
        <dbReference type="Proteomes" id="UP000199136"/>
    </source>
</evidence>
<dbReference type="EMBL" id="FOXW01000005">
    <property type="protein sequence ID" value="SFQ35223.1"/>
    <property type="molecule type" value="Genomic_DNA"/>
</dbReference>
<keyword evidence="4 9" id="KW-0812">Transmembrane</keyword>
<keyword evidence="7 9" id="KW-1133">Transmembrane helix</keyword>
<dbReference type="SMART" id="SM00382">
    <property type="entry name" value="AAA"/>
    <property type="match status" value="1"/>
</dbReference>
<dbReference type="PROSITE" id="PS00211">
    <property type="entry name" value="ABC_TRANSPORTER_1"/>
    <property type="match status" value="1"/>
</dbReference>
<comment type="subcellular location">
    <subcellularLocation>
        <location evidence="1">Cell membrane</location>
        <topology evidence="1">Multi-pass membrane protein</topology>
    </subcellularLocation>
</comment>
<evidence type="ECO:0000256" key="8">
    <source>
        <dbReference type="ARBA" id="ARBA00023136"/>
    </source>
</evidence>
<dbReference type="RefSeq" id="WP_092480640.1">
    <property type="nucleotide sequence ID" value="NZ_FOXW01000005.1"/>
</dbReference>
<evidence type="ECO:0000256" key="9">
    <source>
        <dbReference type="SAM" id="Phobius"/>
    </source>
</evidence>
<feature type="transmembrane region" description="Helical" evidence="9">
    <location>
        <begin position="21"/>
        <end position="46"/>
    </location>
</feature>
<dbReference type="CDD" id="cd03254">
    <property type="entry name" value="ABCC_Glucan_exporter_like"/>
    <property type="match status" value="1"/>
</dbReference>
<evidence type="ECO:0000256" key="3">
    <source>
        <dbReference type="ARBA" id="ARBA00022475"/>
    </source>
</evidence>
<accession>A0A1I5XTC1</accession>
<dbReference type="OrthoDB" id="9770415at2"/>
<keyword evidence="13" id="KW-1185">Reference proteome</keyword>
<keyword evidence="5" id="KW-0547">Nucleotide-binding</keyword>
<dbReference type="Proteomes" id="UP000199136">
    <property type="component" value="Unassembled WGS sequence"/>
</dbReference>
<keyword evidence="6 12" id="KW-0067">ATP-binding</keyword>
<name>A0A1I5XTC1_9LACT</name>
<dbReference type="Pfam" id="PF00005">
    <property type="entry name" value="ABC_tran"/>
    <property type="match status" value="1"/>
</dbReference>
<dbReference type="SUPFAM" id="SSF52540">
    <property type="entry name" value="P-loop containing nucleoside triphosphate hydrolases"/>
    <property type="match status" value="1"/>
</dbReference>
<dbReference type="InterPro" id="IPR011527">
    <property type="entry name" value="ABC1_TM_dom"/>
</dbReference>
<keyword evidence="8 9" id="KW-0472">Membrane</keyword>
<evidence type="ECO:0000256" key="5">
    <source>
        <dbReference type="ARBA" id="ARBA00022741"/>
    </source>
</evidence>
<keyword evidence="3" id="KW-1003">Cell membrane</keyword>
<evidence type="ECO:0000256" key="2">
    <source>
        <dbReference type="ARBA" id="ARBA00022448"/>
    </source>
</evidence>
<evidence type="ECO:0000256" key="4">
    <source>
        <dbReference type="ARBA" id="ARBA00022692"/>
    </source>
</evidence>
<feature type="transmembrane region" description="Helical" evidence="9">
    <location>
        <begin position="256"/>
        <end position="281"/>
    </location>
</feature>
<dbReference type="FunFam" id="3.40.50.300:FF:000287">
    <property type="entry name" value="Multidrug ABC transporter ATP-binding protein"/>
    <property type="match status" value="1"/>
</dbReference>
<dbReference type="Gene3D" id="1.20.1560.10">
    <property type="entry name" value="ABC transporter type 1, transmembrane domain"/>
    <property type="match status" value="1"/>
</dbReference>
<protein>
    <submittedName>
        <fullName evidence="12">ATP-binding cassette, subfamily B, multidrug efflux pump</fullName>
    </submittedName>
</protein>
<dbReference type="InterPro" id="IPR036640">
    <property type="entry name" value="ABC1_TM_sf"/>
</dbReference>
<dbReference type="PROSITE" id="PS50893">
    <property type="entry name" value="ABC_TRANSPORTER_2"/>
    <property type="match status" value="1"/>
</dbReference>
<feature type="transmembrane region" description="Helical" evidence="9">
    <location>
        <begin position="149"/>
        <end position="167"/>
    </location>
</feature>
<dbReference type="InterPro" id="IPR039421">
    <property type="entry name" value="Type_1_exporter"/>
</dbReference>
<evidence type="ECO:0000313" key="12">
    <source>
        <dbReference type="EMBL" id="SFQ35223.1"/>
    </source>
</evidence>
<dbReference type="SUPFAM" id="SSF90123">
    <property type="entry name" value="ABC transporter transmembrane region"/>
    <property type="match status" value="1"/>
</dbReference>
<dbReference type="PANTHER" id="PTHR43394">
    <property type="entry name" value="ATP-DEPENDENT PERMEASE MDL1, MITOCHONDRIAL"/>
    <property type="match status" value="1"/>
</dbReference>